<evidence type="ECO:0000313" key="3">
    <source>
        <dbReference type="Proteomes" id="UP001367508"/>
    </source>
</evidence>
<accession>A0AAN9JVM6</accession>
<dbReference type="Proteomes" id="UP001367508">
    <property type="component" value="Unassembled WGS sequence"/>
</dbReference>
<reference evidence="2 3" key="1">
    <citation type="submission" date="2024-01" db="EMBL/GenBank/DDBJ databases">
        <title>The genomes of 5 underutilized Papilionoideae crops provide insights into root nodulation and disease resistanc.</title>
        <authorList>
            <person name="Jiang F."/>
        </authorList>
    </citation>
    <scope>NUCLEOTIDE SEQUENCE [LARGE SCALE GENOMIC DNA]</scope>
    <source>
        <strain evidence="2">LVBAO_FW01</strain>
        <tissue evidence="2">Leaves</tissue>
    </source>
</reference>
<dbReference type="EMBL" id="JAYMYQ010000011">
    <property type="protein sequence ID" value="KAK7304762.1"/>
    <property type="molecule type" value="Genomic_DNA"/>
</dbReference>
<sequence length="103" mass="11253">MATGAGADGLFRPIFEGCISGYDNYVDSRPYHRNCGCALHRNITCTHKLPRCNNVSYPIRRAWSEGSLALAASAYSSPSSSPAGFRPQHDEDGHHKLGVLFEL</sequence>
<evidence type="ECO:0000256" key="1">
    <source>
        <dbReference type="SAM" id="MobiDB-lite"/>
    </source>
</evidence>
<feature type="region of interest" description="Disordered" evidence="1">
    <location>
        <begin position="74"/>
        <end position="93"/>
    </location>
</feature>
<keyword evidence="3" id="KW-1185">Reference proteome</keyword>
<proteinExistence type="predicted"/>
<organism evidence="2 3">
    <name type="scientific">Canavalia gladiata</name>
    <name type="common">Sword bean</name>
    <name type="synonym">Dolichos gladiatus</name>
    <dbReference type="NCBI Taxonomy" id="3824"/>
    <lineage>
        <taxon>Eukaryota</taxon>
        <taxon>Viridiplantae</taxon>
        <taxon>Streptophyta</taxon>
        <taxon>Embryophyta</taxon>
        <taxon>Tracheophyta</taxon>
        <taxon>Spermatophyta</taxon>
        <taxon>Magnoliopsida</taxon>
        <taxon>eudicotyledons</taxon>
        <taxon>Gunneridae</taxon>
        <taxon>Pentapetalae</taxon>
        <taxon>rosids</taxon>
        <taxon>fabids</taxon>
        <taxon>Fabales</taxon>
        <taxon>Fabaceae</taxon>
        <taxon>Papilionoideae</taxon>
        <taxon>50 kb inversion clade</taxon>
        <taxon>NPAAA clade</taxon>
        <taxon>indigoferoid/millettioid clade</taxon>
        <taxon>Phaseoleae</taxon>
        <taxon>Canavalia</taxon>
    </lineage>
</organism>
<protein>
    <submittedName>
        <fullName evidence="2">Uncharacterized protein</fullName>
    </submittedName>
</protein>
<dbReference type="PANTHER" id="PTHR35121">
    <property type="entry name" value="HOMEODOMAIN PROTEIN 8, PUTATIVE-RELATED"/>
    <property type="match status" value="1"/>
</dbReference>
<evidence type="ECO:0000313" key="2">
    <source>
        <dbReference type="EMBL" id="KAK7304762.1"/>
    </source>
</evidence>
<gene>
    <name evidence="2" type="ORF">VNO77_42649</name>
</gene>
<name>A0AAN9JVM6_CANGL</name>
<dbReference type="PANTHER" id="PTHR35121:SF2">
    <property type="entry name" value="SWIM-TYPE DOMAIN-CONTAINING PROTEIN"/>
    <property type="match status" value="1"/>
</dbReference>
<feature type="compositionally biased region" description="Low complexity" evidence="1">
    <location>
        <begin position="74"/>
        <end position="83"/>
    </location>
</feature>
<comment type="caution">
    <text evidence="2">The sequence shown here is derived from an EMBL/GenBank/DDBJ whole genome shotgun (WGS) entry which is preliminary data.</text>
</comment>
<dbReference type="AlphaFoldDB" id="A0AAN9JVM6"/>